<gene>
    <name evidence="2" type="ORF">PoB_003170700</name>
</gene>
<sequence>MVVMNTTDYVSACTWQLNDTNYYWKQESDLLMTLSNRNLEMGKLTQVSWSPSQTEHYRHQRTTNHSVLQTDLCSKPTVTFNYLRRSLCHSNRTKCSIPYSLAFHRIRICSTEEALTPRHAQLSTHLQARGFPRKQRMPPSIKQSKHQDPQPFKDAPKKANKQNPISSHI</sequence>
<evidence type="ECO:0000313" key="3">
    <source>
        <dbReference type="Proteomes" id="UP000735302"/>
    </source>
</evidence>
<accession>A0AAV4AE76</accession>
<dbReference type="AlphaFoldDB" id="A0AAV4AE76"/>
<name>A0AAV4AE76_9GAST</name>
<feature type="region of interest" description="Disordered" evidence="1">
    <location>
        <begin position="124"/>
        <end position="169"/>
    </location>
</feature>
<organism evidence="2 3">
    <name type="scientific">Plakobranchus ocellatus</name>
    <dbReference type="NCBI Taxonomy" id="259542"/>
    <lineage>
        <taxon>Eukaryota</taxon>
        <taxon>Metazoa</taxon>
        <taxon>Spiralia</taxon>
        <taxon>Lophotrochozoa</taxon>
        <taxon>Mollusca</taxon>
        <taxon>Gastropoda</taxon>
        <taxon>Heterobranchia</taxon>
        <taxon>Euthyneura</taxon>
        <taxon>Panpulmonata</taxon>
        <taxon>Sacoglossa</taxon>
        <taxon>Placobranchoidea</taxon>
        <taxon>Plakobranchidae</taxon>
        <taxon>Plakobranchus</taxon>
    </lineage>
</organism>
<protein>
    <submittedName>
        <fullName evidence="2">Uncharacterized protein</fullName>
    </submittedName>
</protein>
<dbReference type="Proteomes" id="UP000735302">
    <property type="component" value="Unassembled WGS sequence"/>
</dbReference>
<keyword evidence="3" id="KW-1185">Reference proteome</keyword>
<dbReference type="EMBL" id="BLXT01003747">
    <property type="protein sequence ID" value="GFO05202.1"/>
    <property type="molecule type" value="Genomic_DNA"/>
</dbReference>
<evidence type="ECO:0000313" key="2">
    <source>
        <dbReference type="EMBL" id="GFO05202.1"/>
    </source>
</evidence>
<reference evidence="2 3" key="1">
    <citation type="journal article" date="2021" name="Elife">
        <title>Chloroplast acquisition without the gene transfer in kleptoplastic sea slugs, Plakobranchus ocellatus.</title>
        <authorList>
            <person name="Maeda T."/>
            <person name="Takahashi S."/>
            <person name="Yoshida T."/>
            <person name="Shimamura S."/>
            <person name="Takaki Y."/>
            <person name="Nagai Y."/>
            <person name="Toyoda A."/>
            <person name="Suzuki Y."/>
            <person name="Arimoto A."/>
            <person name="Ishii H."/>
            <person name="Satoh N."/>
            <person name="Nishiyama T."/>
            <person name="Hasebe M."/>
            <person name="Maruyama T."/>
            <person name="Minagawa J."/>
            <person name="Obokata J."/>
            <person name="Shigenobu S."/>
        </authorList>
    </citation>
    <scope>NUCLEOTIDE SEQUENCE [LARGE SCALE GENOMIC DNA]</scope>
</reference>
<comment type="caution">
    <text evidence="2">The sequence shown here is derived from an EMBL/GenBank/DDBJ whole genome shotgun (WGS) entry which is preliminary data.</text>
</comment>
<proteinExistence type="predicted"/>
<evidence type="ECO:0000256" key="1">
    <source>
        <dbReference type="SAM" id="MobiDB-lite"/>
    </source>
</evidence>